<dbReference type="AlphaFoldDB" id="A0A392MAJ4"/>
<reference evidence="1 2" key="1">
    <citation type="journal article" date="2018" name="Front. Plant Sci.">
        <title>Red Clover (Trifolium pratense) and Zigzag Clover (T. medium) - A Picture of Genomic Similarities and Differences.</title>
        <authorList>
            <person name="Dluhosova J."/>
            <person name="Istvanek J."/>
            <person name="Nedelnik J."/>
            <person name="Repkova J."/>
        </authorList>
    </citation>
    <scope>NUCLEOTIDE SEQUENCE [LARGE SCALE GENOMIC DNA]</scope>
    <source>
        <strain evidence="2">cv. 10/8</strain>
        <tissue evidence="1">Leaf</tissue>
    </source>
</reference>
<evidence type="ECO:0000313" key="1">
    <source>
        <dbReference type="EMBL" id="MCH84530.1"/>
    </source>
</evidence>
<protein>
    <submittedName>
        <fullName evidence="1">Prolyl 3-hydroxylase 1</fullName>
    </submittedName>
</protein>
<organism evidence="1 2">
    <name type="scientific">Trifolium medium</name>
    <dbReference type="NCBI Taxonomy" id="97028"/>
    <lineage>
        <taxon>Eukaryota</taxon>
        <taxon>Viridiplantae</taxon>
        <taxon>Streptophyta</taxon>
        <taxon>Embryophyta</taxon>
        <taxon>Tracheophyta</taxon>
        <taxon>Spermatophyta</taxon>
        <taxon>Magnoliopsida</taxon>
        <taxon>eudicotyledons</taxon>
        <taxon>Gunneridae</taxon>
        <taxon>Pentapetalae</taxon>
        <taxon>rosids</taxon>
        <taxon>fabids</taxon>
        <taxon>Fabales</taxon>
        <taxon>Fabaceae</taxon>
        <taxon>Papilionoideae</taxon>
        <taxon>50 kb inversion clade</taxon>
        <taxon>NPAAA clade</taxon>
        <taxon>Hologalegina</taxon>
        <taxon>IRL clade</taxon>
        <taxon>Trifolieae</taxon>
        <taxon>Trifolium</taxon>
    </lineage>
</organism>
<comment type="caution">
    <text evidence="1">The sequence shown here is derived from an EMBL/GenBank/DDBJ whole genome shotgun (WGS) entry which is preliminary data.</text>
</comment>
<keyword evidence="2" id="KW-1185">Reference proteome</keyword>
<proteinExistence type="predicted"/>
<dbReference type="GO" id="GO:0032963">
    <property type="term" value="P:collagen metabolic process"/>
    <property type="evidence" value="ECO:0007669"/>
    <property type="project" value="InterPro"/>
</dbReference>
<feature type="non-terminal residue" evidence="1">
    <location>
        <position position="1"/>
    </location>
</feature>
<dbReference type="Proteomes" id="UP000265520">
    <property type="component" value="Unassembled WGS sequence"/>
</dbReference>
<name>A0A392MAJ4_9FABA</name>
<gene>
    <name evidence="1" type="ORF">A2U01_0005362</name>
</gene>
<accession>A0A392MAJ4</accession>
<dbReference type="Gene3D" id="2.60.120.620">
    <property type="entry name" value="q2cbj1_9rhob like domain"/>
    <property type="match status" value="1"/>
</dbReference>
<dbReference type="EMBL" id="LXQA010006965">
    <property type="protein sequence ID" value="MCH84530.1"/>
    <property type="molecule type" value="Genomic_DNA"/>
</dbReference>
<dbReference type="PANTHER" id="PTHR14049">
    <property type="entry name" value="LEPRECAN 1"/>
    <property type="match status" value="1"/>
</dbReference>
<dbReference type="InterPro" id="IPR039575">
    <property type="entry name" value="P3H"/>
</dbReference>
<evidence type="ECO:0000313" key="2">
    <source>
        <dbReference type="Proteomes" id="UP000265520"/>
    </source>
</evidence>
<sequence length="86" mass="9644">DAVMYTADDRNIHSVDEITDGERLTLALWFSRDGSHDEDTKLVSLLSQHLLNKNIAGSLLPLPASSNMYWFSQDQASNDHALGERK</sequence>
<dbReference type="PANTHER" id="PTHR14049:SF9">
    <property type="entry name" value="PROCOLLAGEN-PROLINE 3-DIOXYGENASE"/>
    <property type="match status" value="1"/>
</dbReference>